<dbReference type="Pfam" id="PF02518">
    <property type="entry name" value="HATPase_c"/>
    <property type="match status" value="1"/>
</dbReference>
<evidence type="ECO:0000259" key="9">
    <source>
        <dbReference type="PROSITE" id="PS50112"/>
    </source>
</evidence>
<dbReference type="InterPro" id="IPR036890">
    <property type="entry name" value="HATPase_C_sf"/>
</dbReference>
<dbReference type="SUPFAM" id="SSF55785">
    <property type="entry name" value="PYP-like sensor domain (PAS domain)"/>
    <property type="match status" value="2"/>
</dbReference>
<dbReference type="InterPro" id="IPR004358">
    <property type="entry name" value="Sig_transdc_His_kin-like_C"/>
</dbReference>
<protein>
    <recommendedName>
        <fullName evidence="3">histidine kinase</fullName>
        <ecNumber evidence="3">2.7.13.3</ecNumber>
    </recommendedName>
</protein>
<dbReference type="PROSITE" id="PS50112">
    <property type="entry name" value="PAS"/>
    <property type="match status" value="1"/>
</dbReference>
<dbReference type="InterPro" id="IPR005467">
    <property type="entry name" value="His_kinase_dom"/>
</dbReference>
<dbReference type="PANTHER" id="PTHR43304">
    <property type="entry name" value="PHYTOCHROME-LIKE PROTEIN CPH1"/>
    <property type="match status" value="1"/>
</dbReference>
<keyword evidence="12" id="KW-0547">Nucleotide-binding</keyword>
<dbReference type="Gene3D" id="1.10.287.130">
    <property type="match status" value="1"/>
</dbReference>
<dbReference type="PROSITE" id="PS50885">
    <property type="entry name" value="HAMP"/>
    <property type="match status" value="1"/>
</dbReference>
<keyword evidence="5" id="KW-0808">Transferase</keyword>
<name>A0ABV4JVG2_9BACT</name>
<dbReference type="InterPro" id="IPR001610">
    <property type="entry name" value="PAC"/>
</dbReference>
<dbReference type="InterPro" id="IPR000700">
    <property type="entry name" value="PAS-assoc_C"/>
</dbReference>
<evidence type="ECO:0000256" key="4">
    <source>
        <dbReference type="ARBA" id="ARBA00022553"/>
    </source>
</evidence>
<evidence type="ECO:0000256" key="6">
    <source>
        <dbReference type="ARBA" id="ARBA00022777"/>
    </source>
</evidence>
<feature type="domain" description="PAC" evidence="10">
    <location>
        <begin position="330"/>
        <end position="382"/>
    </location>
</feature>
<evidence type="ECO:0000256" key="5">
    <source>
        <dbReference type="ARBA" id="ARBA00022679"/>
    </source>
</evidence>
<dbReference type="PROSITE" id="PS50113">
    <property type="entry name" value="PAC"/>
    <property type="match status" value="1"/>
</dbReference>
<comment type="catalytic activity">
    <reaction evidence="1">
        <text>ATP + protein L-histidine = ADP + protein N-phospho-L-histidine.</text>
        <dbReference type="EC" id="2.7.13.3"/>
    </reaction>
</comment>
<dbReference type="Gene3D" id="3.30.450.20">
    <property type="entry name" value="PAS domain"/>
    <property type="match status" value="2"/>
</dbReference>
<dbReference type="Gene3D" id="6.10.340.10">
    <property type="match status" value="1"/>
</dbReference>
<keyword evidence="7" id="KW-1133">Transmembrane helix</keyword>
<dbReference type="InterPro" id="IPR003660">
    <property type="entry name" value="HAMP_dom"/>
</dbReference>
<dbReference type="InterPro" id="IPR003661">
    <property type="entry name" value="HisK_dim/P_dom"/>
</dbReference>
<dbReference type="EMBL" id="JBFSOO010000014">
    <property type="protein sequence ID" value="MEZ6854738.1"/>
    <property type="molecule type" value="Genomic_DNA"/>
</dbReference>
<dbReference type="Gene3D" id="3.30.565.10">
    <property type="entry name" value="Histidine kinase-like ATPase, C-terminal domain"/>
    <property type="match status" value="1"/>
</dbReference>
<dbReference type="InterPro" id="IPR052162">
    <property type="entry name" value="Sensor_kinase/Photoreceptor"/>
</dbReference>
<feature type="domain" description="HAMP" evidence="11">
    <location>
        <begin position="176"/>
        <end position="228"/>
    </location>
</feature>
<dbReference type="NCBIfam" id="TIGR00229">
    <property type="entry name" value="sensory_box"/>
    <property type="match status" value="2"/>
</dbReference>
<dbReference type="InterPro" id="IPR003594">
    <property type="entry name" value="HATPase_dom"/>
</dbReference>
<keyword evidence="7" id="KW-0472">Membrane</keyword>
<keyword evidence="12" id="KW-0067">ATP-binding</keyword>
<proteinExistence type="predicted"/>
<keyword evidence="6" id="KW-0418">Kinase</keyword>
<accession>A0ABV4JVG2</accession>
<dbReference type="SMART" id="SM00387">
    <property type="entry name" value="HATPase_c"/>
    <property type="match status" value="1"/>
</dbReference>
<evidence type="ECO:0000259" key="8">
    <source>
        <dbReference type="PROSITE" id="PS50109"/>
    </source>
</evidence>
<evidence type="ECO:0000313" key="12">
    <source>
        <dbReference type="EMBL" id="MEZ6854738.1"/>
    </source>
</evidence>
<evidence type="ECO:0000259" key="11">
    <source>
        <dbReference type="PROSITE" id="PS50885"/>
    </source>
</evidence>
<feature type="domain" description="Histidine kinase" evidence="8">
    <location>
        <begin position="517"/>
        <end position="763"/>
    </location>
</feature>
<keyword evidence="13" id="KW-1185">Reference proteome</keyword>
<keyword evidence="4" id="KW-0597">Phosphoprotein</keyword>
<organism evidence="12 13">
    <name type="scientific">Halodesulfovibrio aestuarii</name>
    <dbReference type="NCBI Taxonomy" id="126333"/>
    <lineage>
        <taxon>Bacteria</taxon>
        <taxon>Pseudomonadati</taxon>
        <taxon>Thermodesulfobacteriota</taxon>
        <taxon>Desulfovibrionia</taxon>
        <taxon>Desulfovibrionales</taxon>
        <taxon>Desulfovibrionaceae</taxon>
        <taxon>Halodesulfovibrio</taxon>
    </lineage>
</organism>
<feature type="transmembrane region" description="Helical" evidence="7">
    <location>
        <begin position="22"/>
        <end position="42"/>
    </location>
</feature>
<dbReference type="Proteomes" id="UP001568358">
    <property type="component" value="Unassembled WGS sequence"/>
</dbReference>
<evidence type="ECO:0000256" key="7">
    <source>
        <dbReference type="SAM" id="Phobius"/>
    </source>
</evidence>
<evidence type="ECO:0000256" key="3">
    <source>
        <dbReference type="ARBA" id="ARBA00012438"/>
    </source>
</evidence>
<gene>
    <name evidence="12" type="ORF">AB2Z07_14625</name>
</gene>
<dbReference type="SMART" id="SM00091">
    <property type="entry name" value="PAS"/>
    <property type="match status" value="2"/>
</dbReference>
<dbReference type="SUPFAM" id="SSF47384">
    <property type="entry name" value="Homodimeric domain of signal transducing histidine kinase"/>
    <property type="match status" value="1"/>
</dbReference>
<reference evidence="12 13" key="1">
    <citation type="submission" date="2024-07" db="EMBL/GenBank/DDBJ databases">
        <title>Active virus-host system and metabolic interactions in a Lokiarchaeon culture.</title>
        <authorList>
            <person name="Ponce Toledo R.I."/>
            <person name="Rodrigues Oliveira T."/>
            <person name="Schleper C."/>
        </authorList>
    </citation>
    <scope>NUCLEOTIDE SEQUENCE [LARGE SCALE GENOMIC DNA]</scope>
    <source>
        <strain evidence="12 13">B35</strain>
    </source>
</reference>
<feature type="domain" description="PAS" evidence="9">
    <location>
        <begin position="254"/>
        <end position="315"/>
    </location>
</feature>
<sequence>MKAPISRTLARLFCDNSLSRSLSLGITATFCAMILLLGVFHYSQLYHSALDQLEKSSARRFQRLADTLSLPIWNVDYDTVNRIISIAAESNIAVRIQVEEPDGTLIAKKSSDASIRADKTISSDIYHNHQHIGKVTTDLSFAAFKKKQQQQLINYLFTIGILLLTILILTHQLLALYLKKPLAQLSQMIDQLRTGTYPEHYPKLRTREIQHIALNFKEMARQVASREAELTKINTQLTEHIKERKRVEYQLLTSQEQFSLIAASTMDGILDRYLGQDVLLYTPRWKELLGYTDAELTNYLSVWLEKVHPDDLEKVTALANGEKYDATGRLEMEYRVKHKDGEYRWFLGRAQILKDQNEKPYRVIGIFSEITPKKRAEQRLLSTKEMLKNIINCMPSLIVGVTKQMTVTLWNDTIEDRTGIITTNAEGKRFSQIIPELTFLEQHIEKSFETLTPIHVPKFTSIRKGVLVTYDIIIFPVNIGNDHVAVLRIDDISERLRMEERIIQAEKMASISGLAAGMAHEINNPLGGILQGVQNIQRRFSIDLAPNIHIAKQLNLSLDKVNEYMEQREIFGLLDGVSECGKRAASIIANMLEFCRGSDTKLIPCNIHCIIDKSIELAANDYHLKTQQNFNQIKIIREFDKNVSQLSCAPQEIEQVLLNLLKNAAQAFASAVPTIENPKIVITTQQTASGVMITIADNGPGMGEDVRKRIFEPFYTTKPVGDGTGLGLSVSYYIITNNHSGTISVTAAQNQGATFTVCLPHAM</sequence>
<dbReference type="CDD" id="cd00130">
    <property type="entry name" value="PAS"/>
    <property type="match status" value="1"/>
</dbReference>
<dbReference type="SMART" id="SM00086">
    <property type="entry name" value="PAC"/>
    <property type="match status" value="1"/>
</dbReference>
<dbReference type="PROSITE" id="PS50109">
    <property type="entry name" value="HIS_KIN"/>
    <property type="match status" value="1"/>
</dbReference>
<dbReference type="InterPro" id="IPR036097">
    <property type="entry name" value="HisK_dim/P_sf"/>
</dbReference>
<dbReference type="GO" id="GO:0005524">
    <property type="term" value="F:ATP binding"/>
    <property type="evidence" value="ECO:0007669"/>
    <property type="project" value="UniProtKB-KW"/>
</dbReference>
<dbReference type="SUPFAM" id="SSF55874">
    <property type="entry name" value="ATPase domain of HSP90 chaperone/DNA topoisomerase II/histidine kinase"/>
    <property type="match status" value="1"/>
</dbReference>
<dbReference type="Pfam" id="PF08447">
    <property type="entry name" value="PAS_3"/>
    <property type="match status" value="1"/>
</dbReference>
<evidence type="ECO:0000256" key="1">
    <source>
        <dbReference type="ARBA" id="ARBA00000085"/>
    </source>
</evidence>
<comment type="caution">
    <text evidence="12">The sequence shown here is derived from an EMBL/GenBank/DDBJ whole genome shotgun (WGS) entry which is preliminary data.</text>
</comment>
<dbReference type="InterPro" id="IPR035965">
    <property type="entry name" value="PAS-like_dom_sf"/>
</dbReference>
<dbReference type="PRINTS" id="PR00344">
    <property type="entry name" value="BCTRLSENSOR"/>
</dbReference>
<evidence type="ECO:0000313" key="13">
    <source>
        <dbReference type="Proteomes" id="UP001568358"/>
    </source>
</evidence>
<dbReference type="InterPro" id="IPR000014">
    <property type="entry name" value="PAS"/>
</dbReference>
<comment type="subcellular location">
    <subcellularLocation>
        <location evidence="2">Membrane</location>
    </subcellularLocation>
</comment>
<evidence type="ECO:0000259" key="10">
    <source>
        <dbReference type="PROSITE" id="PS50113"/>
    </source>
</evidence>
<dbReference type="Pfam" id="PF00672">
    <property type="entry name" value="HAMP"/>
    <property type="match status" value="1"/>
</dbReference>
<dbReference type="PANTHER" id="PTHR43304:SF1">
    <property type="entry name" value="PAC DOMAIN-CONTAINING PROTEIN"/>
    <property type="match status" value="1"/>
</dbReference>
<dbReference type="InterPro" id="IPR013655">
    <property type="entry name" value="PAS_fold_3"/>
</dbReference>
<dbReference type="CDD" id="cd00082">
    <property type="entry name" value="HisKA"/>
    <property type="match status" value="1"/>
</dbReference>
<dbReference type="EC" id="2.7.13.3" evidence="3"/>
<keyword evidence="7" id="KW-0812">Transmembrane</keyword>
<evidence type="ECO:0000256" key="2">
    <source>
        <dbReference type="ARBA" id="ARBA00004370"/>
    </source>
</evidence>
<feature type="transmembrane region" description="Helical" evidence="7">
    <location>
        <begin position="155"/>
        <end position="178"/>
    </location>
</feature>
<dbReference type="RefSeq" id="WP_371151011.1">
    <property type="nucleotide sequence ID" value="NZ_JBFSOO010000014.1"/>
</dbReference>